<sequence>MNHMIRAMNAAKHAMIESPTGSGKSLALLCAALTWQKEFTEKQRALQAQISQAIARFGRHNSLSEVLSEDRAGKFAMDDDFARPRSHATASEISRATVMVEKTVPYILEQSVDGQVPRGLTQGDIDLLKANKDGLHLLGRRPRIYFGSRTHKQVSQLIEELRVKTNYRPRSAVLGSRSQTCIRKDVLRAPSVDDRCREMVENGKCAAYHRVKKLVQHTALATGGESQIWDLEDLVKVGRKVNGCAYFASRELSGSADIVFCPYNYILDPGVREAAGIILEDNIVILDEAHNVENAARDAGSKEFTDQQLNGLAGECAGLIHRGILSEEHRFVNTLANTIIAQLQQQQQFEYHDYETRTNVWPGSESVRSLFQRLMLTDESRSQLQLTYLSLEAHRNKCREEMKRRQEERRQREVFGAEGDEEMEEPLGHLSNGSMKMLTGLLRMLSYCWPESEFANDYRVAMIRRPNPELFLGSRQRRRRNNGLESTIPPHINVLAFWSLNPGVIFKDIASKARSVILTSGTLSPLSSYASELQVEFLSTLEASHVIAPDRCWAATIACGPSGTVLEAKYQTSEQLEFQDDVGSAILSIAMKSPDGMLVFVPSYALLNKLLGRWQATGVRQELELHKSVFVEPQGGSKKDFEKLLKKYRTELAERKVSGAPAQRGAVMFAVYRGKVSEGIDFKDYYCRTVVNIGIPFPAFKDVQVVLKRDYNDRCPGKLPGQAWYEVQAFRAINQALGRCLRHRMDWGAIIMLEARFRFPGNIEKLSKWVRGRVRVFDQFLPAMDSLAEFYQARIQEDIQNSDAAHFADMECDDDEDDMDSAVVVPRKTKEKSLVTTLHSFFYKPGQRHGACSPGGSDQE</sequence>
<evidence type="ECO:0000256" key="12">
    <source>
        <dbReference type="ARBA" id="ARBA00023014"/>
    </source>
</evidence>
<dbReference type="OrthoDB" id="272481at2759"/>
<dbReference type="InterPro" id="IPR006554">
    <property type="entry name" value="Helicase-like_DEXD_c2"/>
</dbReference>
<keyword evidence="15" id="KW-0539">Nucleus</keyword>
<comment type="similarity">
    <text evidence="3">Belongs to the DEAD box helicase family. DEAH subfamily.</text>
</comment>
<dbReference type="NCBIfam" id="TIGR00604">
    <property type="entry name" value="rad3"/>
    <property type="match status" value="1"/>
</dbReference>
<keyword evidence="5" id="KW-0479">Metal-binding</keyword>
<evidence type="ECO:0000256" key="10">
    <source>
        <dbReference type="ARBA" id="ARBA00022840"/>
    </source>
</evidence>
<evidence type="ECO:0000256" key="13">
    <source>
        <dbReference type="ARBA" id="ARBA00023204"/>
    </source>
</evidence>
<proteinExistence type="inferred from homology"/>
<dbReference type="GO" id="GO:0005634">
    <property type="term" value="C:nucleus"/>
    <property type="evidence" value="ECO:0007669"/>
    <property type="project" value="UniProtKB-SubCell"/>
</dbReference>
<dbReference type="GO" id="GO:0005524">
    <property type="term" value="F:ATP binding"/>
    <property type="evidence" value="ECO:0007669"/>
    <property type="project" value="UniProtKB-KW"/>
</dbReference>
<dbReference type="GO" id="GO:0016818">
    <property type="term" value="F:hydrolase activity, acting on acid anhydrides, in phosphorus-containing anhydrides"/>
    <property type="evidence" value="ECO:0007669"/>
    <property type="project" value="InterPro"/>
</dbReference>
<dbReference type="Pfam" id="PF06733">
    <property type="entry name" value="DEAD_2"/>
    <property type="match status" value="1"/>
</dbReference>
<feature type="compositionally biased region" description="Basic and acidic residues" evidence="19">
    <location>
        <begin position="401"/>
        <end position="415"/>
    </location>
</feature>
<keyword evidence="9" id="KW-0347">Helicase</keyword>
<keyword evidence="22" id="KW-1185">Reference proteome</keyword>
<evidence type="ECO:0000313" key="21">
    <source>
        <dbReference type="EMBL" id="ORX69163.1"/>
    </source>
</evidence>
<keyword evidence="14" id="KW-0413">Isomerase</keyword>
<evidence type="ECO:0000256" key="11">
    <source>
        <dbReference type="ARBA" id="ARBA00023004"/>
    </source>
</evidence>
<evidence type="ECO:0000256" key="2">
    <source>
        <dbReference type="ARBA" id="ARBA00004123"/>
    </source>
</evidence>
<comment type="catalytic activity">
    <reaction evidence="17">
        <text>ATP + H2O = ADP + phosphate + H(+)</text>
        <dbReference type="Rhea" id="RHEA:13065"/>
        <dbReference type="ChEBI" id="CHEBI:15377"/>
        <dbReference type="ChEBI" id="CHEBI:15378"/>
        <dbReference type="ChEBI" id="CHEBI:30616"/>
        <dbReference type="ChEBI" id="CHEBI:43474"/>
        <dbReference type="ChEBI" id="CHEBI:456216"/>
        <dbReference type="EC" id="5.6.2.3"/>
    </reaction>
</comment>
<dbReference type="CDD" id="cd18788">
    <property type="entry name" value="SF2_C_XPD"/>
    <property type="match status" value="1"/>
</dbReference>
<evidence type="ECO:0000256" key="17">
    <source>
        <dbReference type="ARBA" id="ARBA00048954"/>
    </source>
</evidence>
<protein>
    <recommendedName>
        <fullName evidence="16">DNA 5'-3' helicase</fullName>
        <ecNumber evidence="16">5.6.2.3</ecNumber>
    </recommendedName>
    <alternativeName>
        <fullName evidence="18">DNA 5'-3' helicase FANCJ</fullName>
    </alternativeName>
</protein>
<accession>A0A1Y1W6I8</accession>
<evidence type="ECO:0000256" key="5">
    <source>
        <dbReference type="ARBA" id="ARBA00022723"/>
    </source>
</evidence>
<feature type="region of interest" description="Disordered" evidence="19">
    <location>
        <begin position="401"/>
        <end position="428"/>
    </location>
</feature>
<gene>
    <name evidence="21" type="ORF">DL89DRAFT_268168</name>
</gene>
<comment type="caution">
    <text evidence="21">The sequence shown here is derived from an EMBL/GenBank/DDBJ whole genome shotgun (WGS) entry which is preliminary data.</text>
</comment>
<reference evidence="21 22" key="1">
    <citation type="submission" date="2016-07" db="EMBL/GenBank/DDBJ databases">
        <title>Pervasive Adenine N6-methylation of Active Genes in Fungi.</title>
        <authorList>
            <consortium name="DOE Joint Genome Institute"/>
            <person name="Mondo S.J."/>
            <person name="Dannebaum R.O."/>
            <person name="Kuo R.C."/>
            <person name="Labutti K."/>
            <person name="Haridas S."/>
            <person name="Kuo A."/>
            <person name="Salamov A."/>
            <person name="Ahrendt S.R."/>
            <person name="Lipzen A."/>
            <person name="Sullivan W."/>
            <person name="Andreopoulos W.B."/>
            <person name="Clum A."/>
            <person name="Lindquist E."/>
            <person name="Daum C."/>
            <person name="Ramamoorthy G.K."/>
            <person name="Gryganskyi A."/>
            <person name="Culley D."/>
            <person name="Magnuson J.K."/>
            <person name="James T.Y."/>
            <person name="O'Malley M.A."/>
            <person name="Stajich J.E."/>
            <person name="Spatafora J.W."/>
            <person name="Visel A."/>
            <person name="Grigoriev I.V."/>
        </authorList>
    </citation>
    <scope>NUCLEOTIDE SEQUENCE [LARGE SCALE GENOMIC DNA]</scope>
    <source>
        <strain evidence="21 22">ATCC 12442</strain>
    </source>
</reference>
<evidence type="ECO:0000256" key="19">
    <source>
        <dbReference type="SAM" id="MobiDB-lite"/>
    </source>
</evidence>
<dbReference type="GO" id="GO:0003677">
    <property type="term" value="F:DNA binding"/>
    <property type="evidence" value="ECO:0007669"/>
    <property type="project" value="InterPro"/>
</dbReference>
<keyword evidence="8" id="KW-0378">Hydrolase</keyword>
<dbReference type="GO" id="GO:0043139">
    <property type="term" value="F:5'-3' DNA helicase activity"/>
    <property type="evidence" value="ECO:0007669"/>
    <property type="project" value="UniProtKB-EC"/>
</dbReference>
<evidence type="ECO:0000256" key="18">
    <source>
        <dbReference type="ARBA" id="ARBA00082714"/>
    </source>
</evidence>
<dbReference type="GO" id="GO:0046872">
    <property type="term" value="F:metal ion binding"/>
    <property type="evidence" value="ECO:0007669"/>
    <property type="project" value="UniProtKB-KW"/>
</dbReference>
<keyword evidence="6" id="KW-0547">Nucleotide-binding</keyword>
<keyword evidence="10" id="KW-0067">ATP-binding</keyword>
<dbReference type="PROSITE" id="PS51193">
    <property type="entry name" value="HELICASE_ATP_BIND_2"/>
    <property type="match status" value="1"/>
</dbReference>
<dbReference type="AlphaFoldDB" id="A0A1Y1W6I8"/>
<dbReference type="SMART" id="SM00488">
    <property type="entry name" value="DEXDc2"/>
    <property type="match status" value="1"/>
</dbReference>
<comment type="subcellular location">
    <subcellularLocation>
        <location evidence="2">Nucleus</location>
    </subcellularLocation>
</comment>
<evidence type="ECO:0000256" key="1">
    <source>
        <dbReference type="ARBA" id="ARBA00001966"/>
    </source>
</evidence>
<evidence type="ECO:0000256" key="4">
    <source>
        <dbReference type="ARBA" id="ARBA00022485"/>
    </source>
</evidence>
<dbReference type="SUPFAM" id="SSF52540">
    <property type="entry name" value="P-loop containing nucleoside triphosphate hydrolases"/>
    <property type="match status" value="1"/>
</dbReference>
<evidence type="ECO:0000256" key="3">
    <source>
        <dbReference type="ARBA" id="ARBA00008792"/>
    </source>
</evidence>
<dbReference type="Pfam" id="PF13307">
    <property type="entry name" value="Helicase_C_2"/>
    <property type="match status" value="1"/>
</dbReference>
<evidence type="ECO:0000256" key="8">
    <source>
        <dbReference type="ARBA" id="ARBA00022801"/>
    </source>
</evidence>
<dbReference type="InterPro" id="IPR014013">
    <property type="entry name" value="Helic_SF1/SF2_ATP-bd_DinG/Rad3"/>
</dbReference>
<dbReference type="GeneID" id="63804470"/>
<keyword evidence="7" id="KW-0227">DNA damage</keyword>
<dbReference type="RefSeq" id="XP_040742895.1">
    <property type="nucleotide sequence ID" value="XM_040887822.1"/>
</dbReference>
<dbReference type="EMBL" id="MCFD01000008">
    <property type="protein sequence ID" value="ORX69163.1"/>
    <property type="molecule type" value="Genomic_DNA"/>
</dbReference>
<keyword evidence="12" id="KW-0411">Iron-sulfur</keyword>
<name>A0A1Y1W6I8_9FUNG</name>
<dbReference type="FunFam" id="3.40.50.300:FF:000731">
    <property type="entry name" value="Fanconi anemia group J protein homolog"/>
    <property type="match status" value="1"/>
</dbReference>
<evidence type="ECO:0000256" key="7">
    <source>
        <dbReference type="ARBA" id="ARBA00022763"/>
    </source>
</evidence>
<dbReference type="InterPro" id="IPR006555">
    <property type="entry name" value="ATP-dep_Helicase_C"/>
</dbReference>
<feature type="domain" description="Helicase ATP-binding" evidence="20">
    <location>
        <begin position="1"/>
        <end position="347"/>
    </location>
</feature>
<dbReference type="EC" id="5.6.2.3" evidence="16"/>
<evidence type="ECO:0000256" key="6">
    <source>
        <dbReference type="ARBA" id="ARBA00022741"/>
    </source>
</evidence>
<evidence type="ECO:0000256" key="15">
    <source>
        <dbReference type="ARBA" id="ARBA00023242"/>
    </source>
</evidence>
<evidence type="ECO:0000256" key="14">
    <source>
        <dbReference type="ARBA" id="ARBA00023235"/>
    </source>
</evidence>
<organism evidence="21 22">
    <name type="scientific">Linderina pennispora</name>
    <dbReference type="NCBI Taxonomy" id="61395"/>
    <lineage>
        <taxon>Eukaryota</taxon>
        <taxon>Fungi</taxon>
        <taxon>Fungi incertae sedis</taxon>
        <taxon>Zoopagomycota</taxon>
        <taxon>Kickxellomycotina</taxon>
        <taxon>Kickxellomycetes</taxon>
        <taxon>Kickxellales</taxon>
        <taxon>Kickxellaceae</taxon>
        <taxon>Linderina</taxon>
    </lineage>
</organism>
<keyword evidence="13" id="KW-0234">DNA repair</keyword>
<dbReference type="GO" id="GO:1990918">
    <property type="term" value="P:double-strand break repair involved in meiotic recombination"/>
    <property type="evidence" value="ECO:0007669"/>
    <property type="project" value="TreeGrafter"/>
</dbReference>
<evidence type="ECO:0000256" key="16">
    <source>
        <dbReference type="ARBA" id="ARBA00044969"/>
    </source>
</evidence>
<evidence type="ECO:0000313" key="22">
    <source>
        <dbReference type="Proteomes" id="UP000193922"/>
    </source>
</evidence>
<keyword evidence="4" id="KW-0004">4Fe-4S</keyword>
<comment type="cofactor">
    <cofactor evidence="1">
        <name>[4Fe-4S] cluster</name>
        <dbReference type="ChEBI" id="CHEBI:49883"/>
    </cofactor>
</comment>
<dbReference type="STRING" id="61395.A0A1Y1W6I8"/>
<dbReference type="PANTHER" id="PTHR11472">
    <property type="entry name" value="DNA REPAIR DEAD HELICASE RAD3/XP-D SUBFAMILY MEMBER"/>
    <property type="match status" value="1"/>
</dbReference>
<dbReference type="GO" id="GO:0051539">
    <property type="term" value="F:4 iron, 4 sulfur cluster binding"/>
    <property type="evidence" value="ECO:0007669"/>
    <property type="project" value="UniProtKB-KW"/>
</dbReference>
<dbReference type="Gene3D" id="3.40.50.300">
    <property type="entry name" value="P-loop containing nucleotide triphosphate hydrolases"/>
    <property type="match status" value="3"/>
</dbReference>
<dbReference type="InterPro" id="IPR013020">
    <property type="entry name" value="Rad3/Chl1-like"/>
</dbReference>
<dbReference type="InterPro" id="IPR010614">
    <property type="entry name" value="RAD3-like_helicase_DEAD"/>
</dbReference>
<keyword evidence="11" id="KW-0408">Iron</keyword>
<dbReference type="PANTHER" id="PTHR11472:SF47">
    <property type="entry name" value="FANCONI ANEMIA GROUP J PROTEIN"/>
    <property type="match status" value="1"/>
</dbReference>
<dbReference type="SMART" id="SM00491">
    <property type="entry name" value="HELICc2"/>
    <property type="match status" value="1"/>
</dbReference>
<dbReference type="Proteomes" id="UP000193922">
    <property type="component" value="Unassembled WGS sequence"/>
</dbReference>
<dbReference type="GO" id="GO:0006289">
    <property type="term" value="P:nucleotide-excision repair"/>
    <property type="evidence" value="ECO:0007669"/>
    <property type="project" value="TreeGrafter"/>
</dbReference>
<evidence type="ECO:0000259" key="20">
    <source>
        <dbReference type="PROSITE" id="PS51193"/>
    </source>
</evidence>
<dbReference type="InterPro" id="IPR045028">
    <property type="entry name" value="DinG/Rad3-like"/>
</dbReference>
<evidence type="ECO:0000256" key="9">
    <source>
        <dbReference type="ARBA" id="ARBA00022806"/>
    </source>
</evidence>
<dbReference type="InterPro" id="IPR027417">
    <property type="entry name" value="P-loop_NTPase"/>
</dbReference>